<dbReference type="InterPro" id="IPR012340">
    <property type="entry name" value="NA-bd_OB-fold"/>
</dbReference>
<evidence type="ECO:0000256" key="1">
    <source>
        <dbReference type="SAM" id="MobiDB-lite"/>
    </source>
</evidence>
<dbReference type="Pfam" id="PF00575">
    <property type="entry name" value="S1"/>
    <property type="match status" value="1"/>
</dbReference>
<name>A0A813DGH9_POLGL</name>
<feature type="compositionally biased region" description="Acidic residues" evidence="1">
    <location>
        <begin position="153"/>
        <end position="163"/>
    </location>
</feature>
<dbReference type="GO" id="GO:0003676">
    <property type="term" value="F:nucleic acid binding"/>
    <property type="evidence" value="ECO:0007669"/>
    <property type="project" value="InterPro"/>
</dbReference>
<reference evidence="3" key="1">
    <citation type="submission" date="2021-02" db="EMBL/GenBank/DDBJ databases">
        <authorList>
            <person name="Dougan E. K."/>
            <person name="Rhodes N."/>
            <person name="Thang M."/>
            <person name="Chan C."/>
        </authorList>
    </citation>
    <scope>NUCLEOTIDE SEQUENCE</scope>
</reference>
<dbReference type="PROSITE" id="PS50126">
    <property type="entry name" value="S1"/>
    <property type="match status" value="1"/>
</dbReference>
<keyword evidence="4" id="KW-1185">Reference proteome</keyword>
<comment type="caution">
    <text evidence="3">The sequence shown here is derived from an EMBL/GenBank/DDBJ whole genome shotgun (WGS) entry which is preliminary data.</text>
</comment>
<dbReference type="Proteomes" id="UP000654075">
    <property type="component" value="Unassembled WGS sequence"/>
</dbReference>
<sequence length="472" mass="50205">MSASCDVKLLNPAEVMPAFGQGAVVLLCRESDDGVLPVLAEHDDEKARACLIWERDLLWRLRSLSPDAVAGGSAQIMPDGQVCLRCTVSLPAGRGSSSPTLASAERIGPREQVEAMSKDMVLELLPDASLAQLLARDQAGPESFRSRTALPAETEDEELDVEGEGGGSAGSDATALSPVLGASERLPVDEVDCTGGTAYTGRVCALLPGSGVLVDINSAIPAHWHPERILKSDSSGSSPHSADDTSEEPRLKLGSEVEVYCCQRTVTSLRVVSQPPPRLALRGGMERLRLAELRAGTGPWRAVVISSTSAGTLVDFNSEVPGQLLSDQPRICGEELRVYCYKVDARSQTCIVGTNKEPPWSDPLKRKKLDGLSSSRGDTVYTGTVRRVTGAGVFVDFNCEVQGYIPPMDIDIDAWPSGLSTGHEVTVYVMAVDLGKRQVRLSMFCPRAGSAVRVLSNQGGATGPAGPKVQRR</sequence>
<dbReference type="CDD" id="cd00164">
    <property type="entry name" value="S1_like"/>
    <property type="match status" value="1"/>
</dbReference>
<gene>
    <name evidence="3" type="ORF">PGLA1383_LOCUS4813</name>
</gene>
<feature type="region of interest" description="Disordered" evidence="1">
    <location>
        <begin position="142"/>
        <end position="181"/>
    </location>
</feature>
<evidence type="ECO:0000259" key="2">
    <source>
        <dbReference type="PROSITE" id="PS50126"/>
    </source>
</evidence>
<dbReference type="InterPro" id="IPR003029">
    <property type="entry name" value="S1_domain"/>
</dbReference>
<dbReference type="SUPFAM" id="SSF50249">
    <property type="entry name" value="Nucleic acid-binding proteins"/>
    <property type="match status" value="1"/>
</dbReference>
<dbReference type="Gene3D" id="2.40.50.140">
    <property type="entry name" value="Nucleic acid-binding proteins"/>
    <property type="match status" value="1"/>
</dbReference>
<organism evidence="3 4">
    <name type="scientific">Polarella glacialis</name>
    <name type="common">Dinoflagellate</name>
    <dbReference type="NCBI Taxonomy" id="89957"/>
    <lineage>
        <taxon>Eukaryota</taxon>
        <taxon>Sar</taxon>
        <taxon>Alveolata</taxon>
        <taxon>Dinophyceae</taxon>
        <taxon>Suessiales</taxon>
        <taxon>Suessiaceae</taxon>
        <taxon>Polarella</taxon>
    </lineage>
</organism>
<proteinExistence type="predicted"/>
<feature type="region of interest" description="Disordered" evidence="1">
    <location>
        <begin position="230"/>
        <end position="249"/>
    </location>
</feature>
<dbReference type="AlphaFoldDB" id="A0A813DGH9"/>
<dbReference type="SMART" id="SM00316">
    <property type="entry name" value="S1"/>
    <property type="match status" value="1"/>
</dbReference>
<evidence type="ECO:0000313" key="4">
    <source>
        <dbReference type="Proteomes" id="UP000654075"/>
    </source>
</evidence>
<dbReference type="OrthoDB" id="564646at2759"/>
<protein>
    <recommendedName>
        <fullName evidence="2">S1 motif domain-containing protein</fullName>
    </recommendedName>
</protein>
<feature type="domain" description="S1 motif" evidence="2">
    <location>
        <begin position="378"/>
        <end position="444"/>
    </location>
</feature>
<evidence type="ECO:0000313" key="3">
    <source>
        <dbReference type="EMBL" id="CAE8585914.1"/>
    </source>
</evidence>
<accession>A0A813DGH9</accession>
<dbReference type="EMBL" id="CAJNNV010001830">
    <property type="protein sequence ID" value="CAE8585914.1"/>
    <property type="molecule type" value="Genomic_DNA"/>
</dbReference>